<feature type="domain" description="Solute-binding protein family 5" evidence="4">
    <location>
        <begin position="89"/>
        <end position="447"/>
    </location>
</feature>
<dbReference type="GO" id="GO:0043190">
    <property type="term" value="C:ATP-binding cassette (ABC) transporter complex"/>
    <property type="evidence" value="ECO:0007669"/>
    <property type="project" value="InterPro"/>
</dbReference>
<dbReference type="PROSITE" id="PS51318">
    <property type="entry name" value="TAT"/>
    <property type="match status" value="1"/>
</dbReference>
<dbReference type="GO" id="GO:0030288">
    <property type="term" value="C:outer membrane-bounded periplasmic space"/>
    <property type="evidence" value="ECO:0007669"/>
    <property type="project" value="UniProtKB-ARBA"/>
</dbReference>
<dbReference type="InterPro" id="IPR000914">
    <property type="entry name" value="SBP_5_dom"/>
</dbReference>
<keyword evidence="6" id="KW-1185">Reference proteome</keyword>
<name>A0A5D3KXN3_9BRAD</name>
<dbReference type="Pfam" id="PF00496">
    <property type="entry name" value="SBP_bac_5"/>
    <property type="match status" value="1"/>
</dbReference>
<protein>
    <submittedName>
        <fullName evidence="5">ABC transporter substrate-binding protein</fullName>
    </submittedName>
</protein>
<dbReference type="EMBL" id="VSSS01000014">
    <property type="protein sequence ID" value="TYL97883.1"/>
    <property type="molecule type" value="Genomic_DNA"/>
</dbReference>
<keyword evidence="3" id="KW-0732">Signal</keyword>
<organism evidence="5 6">
    <name type="scientific">Bradyrhizobium rifense</name>
    <dbReference type="NCBI Taxonomy" id="515499"/>
    <lineage>
        <taxon>Bacteria</taxon>
        <taxon>Pseudomonadati</taxon>
        <taxon>Pseudomonadota</taxon>
        <taxon>Alphaproteobacteria</taxon>
        <taxon>Hyphomicrobiales</taxon>
        <taxon>Nitrobacteraceae</taxon>
        <taxon>Bradyrhizobium</taxon>
    </lineage>
</organism>
<evidence type="ECO:0000256" key="1">
    <source>
        <dbReference type="ARBA" id="ARBA00004418"/>
    </source>
</evidence>
<dbReference type="RefSeq" id="WP_148771705.1">
    <property type="nucleotide sequence ID" value="NZ_VSSS01000014.1"/>
</dbReference>
<dbReference type="PIRSF" id="PIRSF002741">
    <property type="entry name" value="MppA"/>
    <property type="match status" value="1"/>
</dbReference>
<dbReference type="Gene3D" id="3.10.105.10">
    <property type="entry name" value="Dipeptide-binding Protein, Domain 3"/>
    <property type="match status" value="1"/>
</dbReference>
<evidence type="ECO:0000313" key="5">
    <source>
        <dbReference type="EMBL" id="TYL97883.1"/>
    </source>
</evidence>
<dbReference type="CDD" id="cd00995">
    <property type="entry name" value="PBP2_NikA_DppA_OppA_like"/>
    <property type="match status" value="1"/>
</dbReference>
<comment type="subcellular location">
    <subcellularLocation>
        <location evidence="1">Periplasm</location>
    </subcellularLocation>
</comment>
<evidence type="ECO:0000256" key="2">
    <source>
        <dbReference type="ARBA" id="ARBA00005695"/>
    </source>
</evidence>
<evidence type="ECO:0000259" key="4">
    <source>
        <dbReference type="Pfam" id="PF00496"/>
    </source>
</evidence>
<dbReference type="GO" id="GO:1904680">
    <property type="term" value="F:peptide transmembrane transporter activity"/>
    <property type="evidence" value="ECO:0007669"/>
    <property type="project" value="TreeGrafter"/>
</dbReference>
<dbReference type="SUPFAM" id="SSF53850">
    <property type="entry name" value="Periplasmic binding protein-like II"/>
    <property type="match status" value="1"/>
</dbReference>
<comment type="similarity">
    <text evidence="2">Belongs to the bacterial solute-binding protein 5 family.</text>
</comment>
<dbReference type="PANTHER" id="PTHR30290">
    <property type="entry name" value="PERIPLASMIC BINDING COMPONENT OF ABC TRANSPORTER"/>
    <property type="match status" value="1"/>
</dbReference>
<evidence type="ECO:0000313" key="6">
    <source>
        <dbReference type="Proteomes" id="UP000324758"/>
    </source>
</evidence>
<dbReference type="Gene3D" id="3.90.76.10">
    <property type="entry name" value="Dipeptide-binding Protein, Domain 1"/>
    <property type="match status" value="1"/>
</dbReference>
<proteinExistence type="inferred from homology"/>
<dbReference type="InterPro" id="IPR006311">
    <property type="entry name" value="TAT_signal"/>
</dbReference>
<dbReference type="PANTHER" id="PTHR30290:SF38">
    <property type="entry name" value="D,D-DIPEPTIDE-BINDING PERIPLASMIC PROTEIN DDPA-RELATED"/>
    <property type="match status" value="1"/>
</dbReference>
<dbReference type="AlphaFoldDB" id="A0A5D3KXN3"/>
<dbReference type="Gene3D" id="3.40.190.10">
    <property type="entry name" value="Periplasmic binding protein-like II"/>
    <property type="match status" value="1"/>
</dbReference>
<evidence type="ECO:0000256" key="3">
    <source>
        <dbReference type="ARBA" id="ARBA00022729"/>
    </source>
</evidence>
<reference evidence="5 6" key="1">
    <citation type="submission" date="2019-08" db="EMBL/GenBank/DDBJ databases">
        <title>Bradyrhizobium hipponensis sp. nov., a rhizobium isolated from a Lupinus angustifolius root nodule in Tunisia.</title>
        <authorList>
            <person name="Off K."/>
            <person name="Rejili M."/>
            <person name="Mars M."/>
            <person name="Brachmann A."/>
            <person name="Marin M."/>
        </authorList>
    </citation>
    <scope>NUCLEOTIDE SEQUENCE [LARGE SCALE GENOMIC DNA]</scope>
    <source>
        <strain evidence="5 6">CTAW71</strain>
    </source>
</reference>
<accession>A0A5D3KXN3</accession>
<dbReference type="GO" id="GO:0015833">
    <property type="term" value="P:peptide transport"/>
    <property type="evidence" value="ECO:0007669"/>
    <property type="project" value="TreeGrafter"/>
</dbReference>
<dbReference type="Proteomes" id="UP000324758">
    <property type="component" value="Unassembled WGS sequence"/>
</dbReference>
<dbReference type="OrthoDB" id="9803988at2"/>
<sequence length="527" mass="57964">MLPKFDRRHFLRGAAGAAVAAGYTQINPDFFISEAHAQAGKTMTFLSAENITGNWDPTAHTTLSQKNIEGFVMGFLTRTPMKLDNPGEVIYELATDIKLLDPNRLQIKLREGVVFHDGKPFKAEDVKATFEYGSKPDRPAQWYPGPSETLKIETPDDYTVIVDTSKGGYPAHLFTFLAAFLPIMSAKDIAGGPGGVLSQRLNGTGPFKFVEQRGNDTVMKAFDGYFKGKPAIAGISFTFTGDSTTRMLSLMNGQASIVERLEPEQVDTVKGNPNIRINRVVSVENKYLWFRCSKPPFNDPRIRLAACHAINRDLVLEVLGSAGHASSNFVSPVKFGYVDLENYPKFDPKKCQALLAEAGFPNGKGLPPLEYIVSVGFYPKTKEYGEVITAMLNEQGFNVSLTVLEPAAWNERLYHRPGGGPGHMVDCGWSTGSPEPDLVLRTHFHSSSHRICGIEDAAIDASLDKERSAPTLEERKKILQTETMPLLASKMPALSLFTSVMIHAMQKDFEGLYIYPDGSMDASKPVA</sequence>
<dbReference type="InterPro" id="IPR030678">
    <property type="entry name" value="Peptide/Ni-bd"/>
</dbReference>
<dbReference type="InterPro" id="IPR039424">
    <property type="entry name" value="SBP_5"/>
</dbReference>
<comment type="caution">
    <text evidence="5">The sequence shown here is derived from an EMBL/GenBank/DDBJ whole genome shotgun (WGS) entry which is preliminary data.</text>
</comment>
<gene>
    <name evidence="5" type="ORF">FXB40_08260</name>
</gene>